<dbReference type="GeneID" id="45432513"/>
<organism evidence="2 3">
    <name type="scientific">Francisella noatunensis</name>
    <dbReference type="NCBI Taxonomy" id="657445"/>
    <lineage>
        <taxon>Bacteria</taxon>
        <taxon>Pseudomonadati</taxon>
        <taxon>Pseudomonadota</taxon>
        <taxon>Gammaproteobacteria</taxon>
        <taxon>Thiotrichales</taxon>
        <taxon>Francisellaceae</taxon>
        <taxon>Francisella</taxon>
    </lineage>
</organism>
<dbReference type="EMBL" id="JACVKN010000100">
    <property type="protein sequence ID" value="MBK2064973.1"/>
    <property type="molecule type" value="Genomic_DNA"/>
</dbReference>
<keyword evidence="1" id="KW-0472">Membrane</keyword>
<feature type="transmembrane region" description="Helical" evidence="1">
    <location>
        <begin position="6"/>
        <end position="24"/>
    </location>
</feature>
<dbReference type="AlphaFoldDB" id="A0A9Q2QFD9"/>
<gene>
    <name evidence="2" type="ORF">IB647_04420</name>
</gene>
<evidence type="ECO:0000256" key="1">
    <source>
        <dbReference type="SAM" id="Phobius"/>
    </source>
</evidence>
<proteinExistence type="predicted"/>
<keyword evidence="1" id="KW-0812">Transmembrane</keyword>
<keyword evidence="3" id="KW-1185">Reference proteome</keyword>
<sequence>MLLASVVAILIGLIATVVVVRTLYKQSVRKGTLKSKKDKVINGVIVGLVFFCVSSFSYVLIINI</sequence>
<comment type="caution">
    <text evidence="2">The sequence shown here is derived from an EMBL/GenBank/DDBJ whole genome shotgun (WGS) entry which is preliminary data.</text>
</comment>
<dbReference type="RefSeq" id="WP_014714414.1">
    <property type="nucleotide sequence ID" value="NZ_JACVJL010000121.1"/>
</dbReference>
<accession>A0A9Q2QFD9</accession>
<name>A0A9Q2QFD9_9GAMM</name>
<dbReference type="Proteomes" id="UP000701999">
    <property type="component" value="Unassembled WGS sequence"/>
</dbReference>
<reference evidence="2 3" key="1">
    <citation type="submission" date="2020-09" db="EMBL/GenBank/DDBJ databases">
        <title>Development of specific Francisella tularensis PCR assay based on in-depth characterization of family Francisellaceae.</title>
        <authorList>
            <person name="Ohrman C."/>
            <person name="Sahl J."/>
            <person name="Sjodin A."/>
            <person name="Uneklint I."/>
            <person name="Ballard R."/>
            <person name="Karlsson L."/>
            <person name="Mcdonough R."/>
            <person name="Sundell D."/>
            <person name="Soria K."/>
            <person name="Brindeflk B."/>
            <person name="Vallesi A."/>
            <person name="Ramirez-Paredes J.G."/>
            <person name="Colquhoun D."/>
            <person name="Myrtennas K."/>
            <person name="Birdsell D."/>
            <person name="Johansson A."/>
            <person name="Wagner D."/>
            <person name="Forsman M."/>
        </authorList>
    </citation>
    <scope>NUCLEOTIDE SEQUENCE [LARGE SCALE GENOMIC DNA]</scope>
    <source>
        <strain evidence="2 3">FSC1140</strain>
    </source>
</reference>
<evidence type="ECO:0000313" key="2">
    <source>
        <dbReference type="EMBL" id="MBK2064973.1"/>
    </source>
</evidence>
<evidence type="ECO:0000313" key="3">
    <source>
        <dbReference type="Proteomes" id="UP000701999"/>
    </source>
</evidence>
<protein>
    <submittedName>
        <fullName evidence="2">Uncharacterized protein</fullName>
    </submittedName>
</protein>
<keyword evidence="1" id="KW-1133">Transmembrane helix</keyword>
<feature type="transmembrane region" description="Helical" evidence="1">
    <location>
        <begin position="40"/>
        <end position="61"/>
    </location>
</feature>